<dbReference type="Pfam" id="PF01514">
    <property type="entry name" value="YscJ_FliF"/>
    <property type="match status" value="1"/>
</dbReference>
<dbReference type="InterPro" id="IPR045851">
    <property type="entry name" value="AMP-bd_C_sf"/>
</dbReference>
<evidence type="ECO:0000256" key="2">
    <source>
        <dbReference type="ARBA" id="ARBA00004117"/>
    </source>
</evidence>
<accession>A0A4D6YNJ9</accession>
<name>A0A4D6YNJ9_9GAMM</name>
<comment type="function">
    <text evidence="1 12">The M ring may be actively involved in energy transduction.</text>
</comment>
<comment type="subunit">
    <text evidence="11">The basal body constitutes a major portion of the flagellar organelle and consists of four rings (L,P,S, and M) mounted on a central rod. The M ring is integral to the inner membrane of the cell and may be connected to the flagellar rod via the S ring. The S (supramembrane ring) lies just distal to the M ring. The L and P rings lie in the outer membrane and the periplasmic space, respectively.</text>
</comment>
<feature type="domain" description="Flagellar M-ring N-terminal" evidence="14">
    <location>
        <begin position="47"/>
        <end position="221"/>
    </location>
</feature>
<keyword evidence="10 12" id="KW-0975">Bacterial flagellum</keyword>
<dbReference type="OrthoDB" id="8554211at2"/>
<evidence type="ECO:0000256" key="13">
    <source>
        <dbReference type="SAM" id="Phobius"/>
    </source>
</evidence>
<evidence type="ECO:0000313" key="16">
    <source>
        <dbReference type="EMBL" id="QCI26615.1"/>
    </source>
</evidence>
<evidence type="ECO:0000256" key="10">
    <source>
        <dbReference type="ARBA" id="ARBA00023143"/>
    </source>
</evidence>
<gene>
    <name evidence="16" type="primary">fliF</name>
    <name evidence="16" type="ORF">D9V80_00320</name>
</gene>
<evidence type="ECO:0000256" key="8">
    <source>
        <dbReference type="ARBA" id="ARBA00022989"/>
    </source>
</evidence>
<keyword evidence="16" id="KW-0282">Flagellum</keyword>
<reference evidence="16 17" key="2">
    <citation type="submission" date="2019-05" db="EMBL/GenBank/DDBJ databases">
        <title>Genome evolution of the obligate endosymbiont Buchnera aphidicola.</title>
        <authorList>
            <person name="Moran N.A."/>
        </authorList>
    </citation>
    <scope>NUCLEOTIDE SEQUENCE [LARGE SCALE GENOMIC DNA]</scope>
    <source>
        <strain evidence="16 17">Tca</strain>
    </source>
</reference>
<keyword evidence="8 13" id="KW-1133">Transmembrane helix</keyword>
<feature type="domain" description="Flagellar M-ring C-terminal" evidence="15">
    <location>
        <begin position="253"/>
        <end position="434"/>
    </location>
</feature>
<feature type="transmembrane region" description="Helical" evidence="13">
    <location>
        <begin position="27"/>
        <end position="44"/>
    </location>
</feature>
<evidence type="ECO:0000259" key="14">
    <source>
        <dbReference type="Pfam" id="PF01514"/>
    </source>
</evidence>
<feature type="transmembrane region" description="Helical" evidence="13">
    <location>
        <begin position="461"/>
        <end position="479"/>
    </location>
</feature>
<organism evidence="16 17">
    <name type="scientific">Buchnera aphidicola</name>
    <name type="common">Thelaxes californica</name>
    <dbReference type="NCBI Taxonomy" id="1315998"/>
    <lineage>
        <taxon>Bacteria</taxon>
        <taxon>Pseudomonadati</taxon>
        <taxon>Pseudomonadota</taxon>
        <taxon>Gammaproteobacteria</taxon>
        <taxon>Enterobacterales</taxon>
        <taxon>Erwiniaceae</taxon>
        <taxon>Buchnera</taxon>
    </lineage>
</organism>
<dbReference type="RefSeq" id="WP_158353104.1">
    <property type="nucleotide sequence ID" value="NZ_CP034852.1"/>
</dbReference>
<proteinExistence type="inferred from homology"/>
<dbReference type="PRINTS" id="PR01009">
    <property type="entry name" value="FLGMRINGFLIF"/>
</dbReference>
<dbReference type="EMBL" id="CP034852">
    <property type="protein sequence ID" value="QCI26615.1"/>
    <property type="molecule type" value="Genomic_DNA"/>
</dbReference>
<sequence length="556" mass="64925">MNTKEFKDVTSSFIQNIFLIINKQLKFFLLLSSTILAIFFYLIFSVNNTSYKELYSHLSQEKSSQIINKLINKNIPYHFNHESQSILVPRNQLEKAFFYTVPIYSNIYHESGFELFDKEKFNTSAFHENINYYRAIEGELERTIQLIDGIKIARVHLSKPKESIFENEKLAYSAAIFLSTDNGELVTDYQVNSVIHLVSGTMSELKPEKITVIDQHGHLLHSSNNDLNLVNNSYLKYSNTVENFLSSKVEALLIPLFGVDNFKVKINADINFNTQEKFEEQYKPNYFTPDKAIRSEQIIQNFNPNEQTNTLNDVVSNDNKIMKTKYQKNIVNSNQKKNVKYNESDNSDLLYHTNINNNNMINYELNRCTMRTKINIGQIKKLSVAVIINSNKSTNSVMMNYDKNQLKDIQYLIQDSIGFSKKRGDSFSIVHASFVDKNSKINDKILLIQHNEFIHDIFNKILYFCFFIILMFFIKKLFFSNVHSLINNNLMIQPQKDKNVVVNQKKDIILNKDSSKREHDTVNNFHYSKKDDLISKNSTDEVTKIIRQWMNDNNES</sequence>
<dbReference type="Pfam" id="PF08345">
    <property type="entry name" value="YscJ_FliF_C"/>
    <property type="match status" value="1"/>
</dbReference>
<dbReference type="GO" id="GO:0071973">
    <property type="term" value="P:bacterial-type flagellum-dependent cell motility"/>
    <property type="evidence" value="ECO:0007669"/>
    <property type="project" value="InterPro"/>
</dbReference>
<evidence type="ECO:0000313" key="17">
    <source>
        <dbReference type="Proteomes" id="UP000298782"/>
    </source>
</evidence>
<dbReference type="GO" id="GO:0009431">
    <property type="term" value="C:bacterial-type flagellum basal body, MS ring"/>
    <property type="evidence" value="ECO:0007669"/>
    <property type="project" value="InterPro"/>
</dbReference>
<keyword evidence="16" id="KW-0966">Cell projection</keyword>
<dbReference type="InterPro" id="IPR000067">
    <property type="entry name" value="FlgMring_FliF"/>
</dbReference>
<dbReference type="GO" id="GO:0005886">
    <property type="term" value="C:plasma membrane"/>
    <property type="evidence" value="ECO:0007669"/>
    <property type="project" value="UniProtKB-SubCell"/>
</dbReference>
<evidence type="ECO:0000256" key="11">
    <source>
        <dbReference type="ARBA" id="ARBA00025936"/>
    </source>
</evidence>
<dbReference type="PANTHER" id="PTHR30046:SF0">
    <property type="entry name" value="FLAGELLAR M-RING PROTEIN"/>
    <property type="match status" value="1"/>
</dbReference>
<dbReference type="InterPro" id="IPR043427">
    <property type="entry name" value="YscJ/FliF"/>
</dbReference>
<dbReference type="AlphaFoldDB" id="A0A4D6YNJ9"/>
<comment type="subcellular location">
    <subcellularLocation>
        <location evidence="2 12">Bacterial flagellum basal body</location>
    </subcellularLocation>
    <subcellularLocation>
        <location evidence="3">Cell membrane</location>
        <topology evidence="3">Multi-pass membrane protein</topology>
    </subcellularLocation>
</comment>
<protein>
    <recommendedName>
        <fullName evidence="5 12">Flagellar M-ring protein</fullName>
    </recommendedName>
</protein>
<evidence type="ECO:0000256" key="6">
    <source>
        <dbReference type="ARBA" id="ARBA00022475"/>
    </source>
</evidence>
<keyword evidence="16" id="KW-0969">Cilium</keyword>
<evidence type="ECO:0000259" key="15">
    <source>
        <dbReference type="Pfam" id="PF08345"/>
    </source>
</evidence>
<evidence type="ECO:0000256" key="1">
    <source>
        <dbReference type="ARBA" id="ARBA00003820"/>
    </source>
</evidence>
<evidence type="ECO:0000256" key="3">
    <source>
        <dbReference type="ARBA" id="ARBA00004651"/>
    </source>
</evidence>
<dbReference type="Proteomes" id="UP000298782">
    <property type="component" value="Chromosome"/>
</dbReference>
<dbReference type="NCBIfam" id="TIGR00206">
    <property type="entry name" value="fliF"/>
    <property type="match status" value="1"/>
</dbReference>
<comment type="similarity">
    <text evidence="4 12">Belongs to the FliF family.</text>
</comment>
<dbReference type="PANTHER" id="PTHR30046">
    <property type="entry name" value="FLAGELLAR M-RING PROTEIN"/>
    <property type="match status" value="1"/>
</dbReference>
<keyword evidence="6" id="KW-1003">Cell membrane</keyword>
<evidence type="ECO:0000256" key="12">
    <source>
        <dbReference type="PIRNR" id="PIRNR004862"/>
    </source>
</evidence>
<evidence type="ECO:0000256" key="7">
    <source>
        <dbReference type="ARBA" id="ARBA00022692"/>
    </source>
</evidence>
<evidence type="ECO:0000256" key="4">
    <source>
        <dbReference type="ARBA" id="ARBA00007971"/>
    </source>
</evidence>
<dbReference type="GO" id="GO:0003774">
    <property type="term" value="F:cytoskeletal motor activity"/>
    <property type="evidence" value="ECO:0007669"/>
    <property type="project" value="InterPro"/>
</dbReference>
<dbReference type="Gene3D" id="3.30.300.30">
    <property type="match status" value="1"/>
</dbReference>
<keyword evidence="17" id="KW-1185">Reference proteome</keyword>
<dbReference type="InterPro" id="IPR013556">
    <property type="entry name" value="Flag_M-ring_C"/>
</dbReference>
<dbReference type="InterPro" id="IPR006182">
    <property type="entry name" value="FliF_N_dom"/>
</dbReference>
<evidence type="ECO:0000256" key="9">
    <source>
        <dbReference type="ARBA" id="ARBA00023136"/>
    </source>
</evidence>
<dbReference type="PIRSF" id="PIRSF004862">
    <property type="entry name" value="FliF"/>
    <property type="match status" value="1"/>
</dbReference>
<evidence type="ECO:0000256" key="5">
    <source>
        <dbReference type="ARBA" id="ARBA00017949"/>
    </source>
</evidence>
<keyword evidence="7 13" id="KW-0812">Transmembrane</keyword>
<reference evidence="16 17" key="1">
    <citation type="submission" date="2018-12" db="EMBL/GenBank/DDBJ databases">
        <authorList>
            <person name="Chong R.A."/>
        </authorList>
    </citation>
    <scope>NUCLEOTIDE SEQUENCE [LARGE SCALE GENOMIC DNA]</scope>
    <source>
        <strain evidence="16 17">Tca</strain>
    </source>
</reference>
<keyword evidence="9 13" id="KW-0472">Membrane</keyword>